<keyword evidence="1" id="KW-1133">Transmembrane helix</keyword>
<feature type="transmembrane region" description="Helical" evidence="1">
    <location>
        <begin position="177"/>
        <end position="194"/>
    </location>
</feature>
<reference evidence="2" key="2">
    <citation type="submission" date="2021-04" db="EMBL/GenBank/DDBJ databases">
        <authorList>
            <person name="Gilroy R."/>
        </authorList>
    </citation>
    <scope>NUCLEOTIDE SEQUENCE</scope>
    <source>
        <strain evidence="2">ChiSjej1B19-5720</strain>
    </source>
</reference>
<feature type="transmembrane region" description="Helical" evidence="1">
    <location>
        <begin position="101"/>
        <end position="121"/>
    </location>
</feature>
<evidence type="ECO:0000256" key="1">
    <source>
        <dbReference type="SAM" id="Phobius"/>
    </source>
</evidence>
<feature type="transmembrane region" description="Helical" evidence="1">
    <location>
        <begin position="20"/>
        <end position="37"/>
    </location>
</feature>
<evidence type="ECO:0000313" key="2">
    <source>
        <dbReference type="EMBL" id="HJB28765.1"/>
    </source>
</evidence>
<evidence type="ECO:0000313" key="3">
    <source>
        <dbReference type="Proteomes" id="UP000823842"/>
    </source>
</evidence>
<reference evidence="2" key="1">
    <citation type="journal article" date="2021" name="PeerJ">
        <title>Extensive microbial diversity within the chicken gut microbiome revealed by metagenomics and culture.</title>
        <authorList>
            <person name="Gilroy R."/>
            <person name="Ravi A."/>
            <person name="Getino M."/>
            <person name="Pursley I."/>
            <person name="Horton D.L."/>
            <person name="Alikhan N.F."/>
            <person name="Baker D."/>
            <person name="Gharbi K."/>
            <person name="Hall N."/>
            <person name="Watson M."/>
            <person name="Adriaenssens E.M."/>
            <person name="Foster-Nyarko E."/>
            <person name="Jarju S."/>
            <person name="Secka A."/>
            <person name="Antonio M."/>
            <person name="Oren A."/>
            <person name="Chaudhuri R.R."/>
            <person name="La Ragione R."/>
            <person name="Hildebrand F."/>
            <person name="Pallen M.J."/>
        </authorList>
    </citation>
    <scope>NUCLEOTIDE SEQUENCE</scope>
    <source>
        <strain evidence="2">ChiSjej1B19-5720</strain>
    </source>
</reference>
<dbReference type="Proteomes" id="UP000823842">
    <property type="component" value="Unassembled WGS sequence"/>
</dbReference>
<comment type="caution">
    <text evidence="2">The sequence shown here is derived from an EMBL/GenBank/DDBJ whole genome shotgun (WGS) entry which is preliminary data.</text>
</comment>
<feature type="transmembrane region" description="Helical" evidence="1">
    <location>
        <begin position="46"/>
        <end position="65"/>
    </location>
</feature>
<feature type="transmembrane region" description="Helical" evidence="1">
    <location>
        <begin position="71"/>
        <end position="89"/>
    </location>
</feature>
<keyword evidence="1" id="KW-0812">Transmembrane</keyword>
<dbReference type="InterPro" id="IPR045708">
    <property type="entry name" value="DUF6064"/>
</dbReference>
<dbReference type="AlphaFoldDB" id="A0A9D2LSF1"/>
<dbReference type="Pfam" id="PF19540">
    <property type="entry name" value="DUF6064"/>
    <property type="match status" value="1"/>
</dbReference>
<protein>
    <submittedName>
        <fullName evidence="2">Uncharacterized protein</fullName>
    </submittedName>
</protein>
<accession>A0A9D2LSF1</accession>
<proteinExistence type="predicted"/>
<dbReference type="EMBL" id="DWYZ01000156">
    <property type="protein sequence ID" value="HJB28765.1"/>
    <property type="molecule type" value="Genomic_DNA"/>
</dbReference>
<name>A0A9D2LSF1_9FIRM</name>
<gene>
    <name evidence="2" type="ORF">IAA06_08215</name>
</gene>
<feature type="transmembrane region" description="Helical" evidence="1">
    <location>
        <begin position="153"/>
        <end position="171"/>
    </location>
</feature>
<keyword evidence="1" id="KW-0472">Membrane</keyword>
<organism evidence="2 3">
    <name type="scientific">Candidatus Blautia faecavium</name>
    <dbReference type="NCBI Taxonomy" id="2838487"/>
    <lineage>
        <taxon>Bacteria</taxon>
        <taxon>Bacillati</taxon>
        <taxon>Bacillota</taxon>
        <taxon>Clostridia</taxon>
        <taxon>Lachnospirales</taxon>
        <taxon>Lachnospiraceae</taxon>
        <taxon>Blautia</taxon>
    </lineage>
</organism>
<sequence>MNAQAFWNVIGNYNEQTKLIQIGLLIFLTLAITLSYIGKVNWAAKFALGITNLFIGIGFFAWYGTEPIQKFFALPLYLLCGILFLYESWHNKNDLLEKPTSFQSLLIVLYLLYPFISVVLGNSFPQMVTYIMPCPIVSLSITVYAGYKRKNKLLLLLLTIWGFTGIKSVIFNAYEDIILLICGFYGIALMVNEIKQSKS</sequence>